<reference evidence="1 2" key="1">
    <citation type="journal article" date="2019" name="Appl. Environ. Microbiol.">
        <title>Environmental Evidence and Genomic Insight of Iron-oxidizing Bacteria Preference Towards More Corrosion Resistant Stainless Steel at Higher Salinities.</title>
        <authorList>
            <person name="Garrison C.E."/>
            <person name="Price K.A."/>
            <person name="Field E.K."/>
        </authorList>
    </citation>
    <scope>NUCLEOTIDE SEQUENCE [LARGE SCALE GENOMIC DNA]</scope>
    <source>
        <strain evidence="1 2">P3</strain>
    </source>
</reference>
<dbReference type="Proteomes" id="UP000306585">
    <property type="component" value="Unassembled WGS sequence"/>
</dbReference>
<evidence type="ECO:0000313" key="2">
    <source>
        <dbReference type="Proteomes" id="UP000306585"/>
    </source>
</evidence>
<gene>
    <name evidence="1" type="ORF">FEF65_09990</name>
</gene>
<keyword evidence="2" id="KW-1185">Reference proteome</keyword>
<dbReference type="AlphaFoldDB" id="A0A5R9GNH0"/>
<name>A0A5R9GNH0_9PROT</name>
<organism evidence="1 2">
    <name type="scientific">Mariprofundus erugo</name>
    <dbReference type="NCBI Taxonomy" id="2528639"/>
    <lineage>
        <taxon>Bacteria</taxon>
        <taxon>Pseudomonadati</taxon>
        <taxon>Pseudomonadota</taxon>
        <taxon>Candidatius Mariprofundia</taxon>
        <taxon>Mariprofundales</taxon>
        <taxon>Mariprofundaceae</taxon>
        <taxon>Mariprofundus</taxon>
    </lineage>
</organism>
<proteinExistence type="predicted"/>
<dbReference type="EMBL" id="VBRY01000009">
    <property type="protein sequence ID" value="TLS66489.1"/>
    <property type="molecule type" value="Genomic_DNA"/>
</dbReference>
<protein>
    <submittedName>
        <fullName evidence="1">Uncharacterized protein</fullName>
    </submittedName>
</protein>
<evidence type="ECO:0000313" key="1">
    <source>
        <dbReference type="EMBL" id="TLS66489.1"/>
    </source>
</evidence>
<accession>A0A5R9GNH0</accession>
<sequence length="70" mass="8022">MNEFMAIEKKRLACDRDTALPLRLSGFFDRLLTRVESYHQHAGKPLHGSHAFAWTHILDHAADIPPVAYH</sequence>
<dbReference type="RefSeq" id="WP_138239670.1">
    <property type="nucleotide sequence ID" value="NZ_VBRY01000009.1"/>
</dbReference>
<comment type="caution">
    <text evidence="1">The sequence shown here is derived from an EMBL/GenBank/DDBJ whole genome shotgun (WGS) entry which is preliminary data.</text>
</comment>